<dbReference type="InterPro" id="IPR025637">
    <property type="entry name" value="DUF4333"/>
</dbReference>
<organism evidence="4 5">
    <name type="scientific">Lentzea miocenica</name>
    <dbReference type="NCBI Taxonomy" id="3095431"/>
    <lineage>
        <taxon>Bacteria</taxon>
        <taxon>Bacillati</taxon>
        <taxon>Actinomycetota</taxon>
        <taxon>Actinomycetes</taxon>
        <taxon>Pseudonocardiales</taxon>
        <taxon>Pseudonocardiaceae</taxon>
        <taxon>Lentzea</taxon>
    </lineage>
</organism>
<reference evidence="4 5" key="1">
    <citation type="submission" date="2023-11" db="EMBL/GenBank/DDBJ databases">
        <title>Lentzea sokolovensis, sp. nov., Lentzea kristufkii, sp. nov., and Lentzea miocenensis, sp. nov., rare actinobacteria from Sokolov Coal Basin, Miocene lacustrine sediment, Czech Republic.</title>
        <authorList>
            <person name="Lara A."/>
            <person name="Kotroba L."/>
            <person name="Nouioui I."/>
            <person name="Neumann-Schaal M."/>
            <person name="Mast Y."/>
            <person name="Chronakova A."/>
        </authorList>
    </citation>
    <scope>NUCLEOTIDE SEQUENCE [LARGE SCALE GENOMIC DNA]</scope>
    <source>
        <strain evidence="4 5">BCCO 10_0856</strain>
    </source>
</reference>
<evidence type="ECO:0000313" key="4">
    <source>
        <dbReference type="EMBL" id="MDX8035494.1"/>
    </source>
</evidence>
<protein>
    <submittedName>
        <fullName evidence="4">DUF4333 domain-containing protein</fullName>
    </submittedName>
</protein>
<feature type="domain" description="DUF4333" evidence="3">
    <location>
        <begin position="155"/>
        <end position="231"/>
    </location>
</feature>
<evidence type="ECO:0000313" key="5">
    <source>
        <dbReference type="Proteomes" id="UP001285521"/>
    </source>
</evidence>
<name>A0ABU4TBF0_9PSEU</name>
<feature type="compositionally biased region" description="Low complexity" evidence="1">
    <location>
        <begin position="38"/>
        <end position="47"/>
    </location>
</feature>
<accession>A0ABU4TBF0</accession>
<feature type="compositionally biased region" description="Low complexity" evidence="1">
    <location>
        <begin position="93"/>
        <end position="125"/>
    </location>
</feature>
<sequence>MSSPYGPSGGNDPQQPWGQPQQPQQPYGGGFPPGTPSGGFPAQNPYGQPQPQPGQQPQQPYPGFDPSQQQTQQYGVPGQQPQSNPYGTPAQDPYGQQTQQYGMPGQQQPNPYGEQQPNPYGQQPGYGPPMPPKKKSSAAIWVAAVVVVLLVGGVLFTGFVSPAFFKKKIFDNTAVQTGIVQILKDEYKISDVGSATCSGENEVKPNTSFECKVQVGGKDKKVKIVVKTEDGEYEVGQPTG</sequence>
<dbReference type="RefSeq" id="WP_319970519.1">
    <property type="nucleotide sequence ID" value="NZ_JAXAVW010000035.1"/>
</dbReference>
<keyword evidence="5" id="KW-1185">Reference proteome</keyword>
<keyword evidence="2" id="KW-0812">Transmembrane</keyword>
<comment type="caution">
    <text evidence="4">The sequence shown here is derived from an EMBL/GenBank/DDBJ whole genome shotgun (WGS) entry which is preliminary data.</text>
</comment>
<dbReference type="EMBL" id="JAXAVW010000035">
    <property type="protein sequence ID" value="MDX8035494.1"/>
    <property type="molecule type" value="Genomic_DNA"/>
</dbReference>
<feature type="compositionally biased region" description="Low complexity" evidence="1">
    <location>
        <begin position="10"/>
        <end position="26"/>
    </location>
</feature>
<evidence type="ECO:0000256" key="2">
    <source>
        <dbReference type="SAM" id="Phobius"/>
    </source>
</evidence>
<keyword evidence="2" id="KW-0472">Membrane</keyword>
<keyword evidence="2" id="KW-1133">Transmembrane helix</keyword>
<dbReference type="Proteomes" id="UP001285521">
    <property type="component" value="Unassembled WGS sequence"/>
</dbReference>
<gene>
    <name evidence="4" type="ORF">SK803_35255</name>
</gene>
<proteinExistence type="predicted"/>
<feature type="compositionally biased region" description="Low complexity" evidence="1">
    <location>
        <begin position="55"/>
        <end position="82"/>
    </location>
</feature>
<feature type="transmembrane region" description="Helical" evidence="2">
    <location>
        <begin position="138"/>
        <end position="160"/>
    </location>
</feature>
<dbReference type="Pfam" id="PF14230">
    <property type="entry name" value="DUF4333"/>
    <property type="match status" value="1"/>
</dbReference>
<evidence type="ECO:0000256" key="1">
    <source>
        <dbReference type="SAM" id="MobiDB-lite"/>
    </source>
</evidence>
<evidence type="ECO:0000259" key="3">
    <source>
        <dbReference type="Pfam" id="PF14230"/>
    </source>
</evidence>
<feature type="region of interest" description="Disordered" evidence="1">
    <location>
        <begin position="1"/>
        <end position="134"/>
    </location>
</feature>